<protein>
    <submittedName>
        <fullName evidence="2">Zf-RVT domain-containing protein</fullName>
    </submittedName>
</protein>
<reference evidence="3" key="1">
    <citation type="submission" date="2016-04" db="EMBL/GenBank/DDBJ databases">
        <title>Cephalotus genome sequencing.</title>
        <authorList>
            <person name="Fukushima K."/>
            <person name="Hasebe M."/>
            <person name="Fang X."/>
        </authorList>
    </citation>
    <scope>NUCLEOTIDE SEQUENCE [LARGE SCALE GENOMIC DNA]</scope>
    <source>
        <strain evidence="3">cv. St1</strain>
    </source>
</reference>
<organism evidence="2 3">
    <name type="scientific">Cephalotus follicularis</name>
    <name type="common">Albany pitcher plant</name>
    <dbReference type="NCBI Taxonomy" id="3775"/>
    <lineage>
        <taxon>Eukaryota</taxon>
        <taxon>Viridiplantae</taxon>
        <taxon>Streptophyta</taxon>
        <taxon>Embryophyta</taxon>
        <taxon>Tracheophyta</taxon>
        <taxon>Spermatophyta</taxon>
        <taxon>Magnoliopsida</taxon>
        <taxon>eudicotyledons</taxon>
        <taxon>Gunneridae</taxon>
        <taxon>Pentapetalae</taxon>
        <taxon>rosids</taxon>
        <taxon>fabids</taxon>
        <taxon>Oxalidales</taxon>
        <taxon>Cephalotaceae</taxon>
        <taxon>Cephalotus</taxon>
    </lineage>
</organism>
<evidence type="ECO:0000259" key="1">
    <source>
        <dbReference type="Pfam" id="PF13966"/>
    </source>
</evidence>
<comment type="caution">
    <text evidence="2">The sequence shown here is derived from an EMBL/GenBank/DDBJ whole genome shotgun (WGS) entry which is preliminary data.</text>
</comment>
<dbReference type="InterPro" id="IPR026960">
    <property type="entry name" value="RVT-Znf"/>
</dbReference>
<dbReference type="EMBL" id="BDDD01011068">
    <property type="protein sequence ID" value="GAV92686.1"/>
    <property type="molecule type" value="Genomic_DNA"/>
</dbReference>
<dbReference type="PANTHER" id="PTHR33116:SF76">
    <property type="entry name" value="DUF4283 DOMAIN-CONTAINING PROTEIN"/>
    <property type="match status" value="1"/>
</dbReference>
<evidence type="ECO:0000313" key="2">
    <source>
        <dbReference type="EMBL" id="GAV92686.1"/>
    </source>
</evidence>
<dbReference type="Pfam" id="PF13966">
    <property type="entry name" value="zf-RVT"/>
    <property type="match status" value="1"/>
</dbReference>
<gene>
    <name evidence="2" type="ORF">CFOL_v3_36064</name>
</gene>
<dbReference type="FunCoup" id="A0A1Q3DJH4">
    <property type="interactions" value="3"/>
</dbReference>
<dbReference type="InParanoid" id="A0A1Q3DJH4"/>
<name>A0A1Q3DJH4_CEPFO</name>
<sequence length="450" mass="52108">KYLGLPLITSRLTKHDCAPLLERILARANSWVSRSLSYAGRLQLIRSTLASMHIYWCSTYLLPADVIKDCERTLRRFLWGGNGSSQKRSLVKWSSICLPRTEGGLGIMSLKSWNQALILKQIWNLLNDHSLWVQWCKINLIRKHSFWSHPSAGLWSWAWRKILLFRSKALDYLVYKCGQGDKFSLWFDPWFYGSSIYAEYGYRVIYDSGLAKSALVEAVIKNEHWNWPTTSPDLIKIQSRVQGIPVNSSPDCIFWEKTGQQFTTKKAWTLIRDSAPTVYWSKLVWHPACIAKHAFCLWLAILGALNTLDKLFHRGILPSARCLFNCGEDESVNHLFFACSFTQYIWTEVLIKCYIFRSVMPWPEEVQWMSDHTKGNKPPQTIRKLALGATVYNIWMERNRRAFKNSFLPTTSIIHKIQDDVVTKLAGNESSFDFTDEHCHSLGINWGIVR</sequence>
<keyword evidence="3" id="KW-1185">Reference proteome</keyword>
<dbReference type="STRING" id="3775.A0A1Q3DJH4"/>
<dbReference type="PANTHER" id="PTHR33116">
    <property type="entry name" value="REVERSE TRANSCRIPTASE ZINC-BINDING DOMAIN-CONTAINING PROTEIN-RELATED-RELATED"/>
    <property type="match status" value="1"/>
</dbReference>
<evidence type="ECO:0000313" key="3">
    <source>
        <dbReference type="Proteomes" id="UP000187406"/>
    </source>
</evidence>
<dbReference type="OrthoDB" id="1104042at2759"/>
<proteinExistence type="predicted"/>
<feature type="non-terminal residue" evidence="2">
    <location>
        <position position="1"/>
    </location>
</feature>
<dbReference type="AlphaFoldDB" id="A0A1Q3DJH4"/>
<accession>A0A1Q3DJH4</accession>
<feature type="domain" description="Reverse transcriptase zinc-binding" evidence="1">
    <location>
        <begin position="262"/>
        <end position="346"/>
    </location>
</feature>
<dbReference type="Proteomes" id="UP000187406">
    <property type="component" value="Unassembled WGS sequence"/>
</dbReference>